<name>A0A8R7PE67_TRIUA</name>
<evidence type="ECO:0000256" key="1">
    <source>
        <dbReference type="SAM" id="MobiDB-lite"/>
    </source>
</evidence>
<proteinExistence type="predicted"/>
<reference evidence="2" key="3">
    <citation type="submission" date="2022-06" db="UniProtKB">
        <authorList>
            <consortium name="EnsemblPlants"/>
        </authorList>
    </citation>
    <scope>IDENTIFICATION</scope>
</reference>
<sequence length="99" mass="10907">MSLPSSQAEEEHPSSRPMSPAAATREDPISRINELGSEYEQSTQGTPDPSLPVPKASDRTQLEAKQVRLLDMPPITLDDTMRILRAISMDNGNMSKRSN</sequence>
<keyword evidence="3" id="KW-1185">Reference proteome</keyword>
<feature type="region of interest" description="Disordered" evidence="1">
    <location>
        <begin position="1"/>
        <end position="65"/>
    </location>
</feature>
<reference evidence="3" key="1">
    <citation type="journal article" date="2013" name="Nature">
        <title>Draft genome of the wheat A-genome progenitor Triticum urartu.</title>
        <authorList>
            <person name="Ling H.Q."/>
            <person name="Zhao S."/>
            <person name="Liu D."/>
            <person name="Wang J."/>
            <person name="Sun H."/>
            <person name="Zhang C."/>
            <person name="Fan H."/>
            <person name="Li D."/>
            <person name="Dong L."/>
            <person name="Tao Y."/>
            <person name="Gao C."/>
            <person name="Wu H."/>
            <person name="Li Y."/>
            <person name="Cui Y."/>
            <person name="Guo X."/>
            <person name="Zheng S."/>
            <person name="Wang B."/>
            <person name="Yu K."/>
            <person name="Liang Q."/>
            <person name="Yang W."/>
            <person name="Lou X."/>
            <person name="Chen J."/>
            <person name="Feng M."/>
            <person name="Jian J."/>
            <person name="Zhang X."/>
            <person name="Luo G."/>
            <person name="Jiang Y."/>
            <person name="Liu J."/>
            <person name="Wang Z."/>
            <person name="Sha Y."/>
            <person name="Zhang B."/>
            <person name="Wu H."/>
            <person name="Tang D."/>
            <person name="Shen Q."/>
            <person name="Xue P."/>
            <person name="Zou S."/>
            <person name="Wang X."/>
            <person name="Liu X."/>
            <person name="Wang F."/>
            <person name="Yang Y."/>
            <person name="An X."/>
            <person name="Dong Z."/>
            <person name="Zhang K."/>
            <person name="Zhang X."/>
            <person name="Luo M.C."/>
            <person name="Dvorak J."/>
            <person name="Tong Y."/>
            <person name="Wang J."/>
            <person name="Yang H."/>
            <person name="Li Z."/>
            <person name="Wang D."/>
            <person name="Zhang A."/>
            <person name="Wang J."/>
        </authorList>
    </citation>
    <scope>NUCLEOTIDE SEQUENCE</scope>
    <source>
        <strain evidence="3">cv. G1812</strain>
    </source>
</reference>
<dbReference type="EnsemblPlants" id="TuG1812G0200002823.01.T02">
    <property type="protein sequence ID" value="TuG1812G0200002823.01.T02"/>
    <property type="gene ID" value="TuG1812G0200002823.01"/>
</dbReference>
<accession>A0A8R7PE67</accession>
<organism evidence="2 3">
    <name type="scientific">Triticum urartu</name>
    <name type="common">Red wild einkorn</name>
    <name type="synonym">Crithodium urartu</name>
    <dbReference type="NCBI Taxonomy" id="4572"/>
    <lineage>
        <taxon>Eukaryota</taxon>
        <taxon>Viridiplantae</taxon>
        <taxon>Streptophyta</taxon>
        <taxon>Embryophyta</taxon>
        <taxon>Tracheophyta</taxon>
        <taxon>Spermatophyta</taxon>
        <taxon>Magnoliopsida</taxon>
        <taxon>Liliopsida</taxon>
        <taxon>Poales</taxon>
        <taxon>Poaceae</taxon>
        <taxon>BOP clade</taxon>
        <taxon>Pooideae</taxon>
        <taxon>Triticodae</taxon>
        <taxon>Triticeae</taxon>
        <taxon>Triticinae</taxon>
        <taxon>Triticum</taxon>
    </lineage>
</organism>
<evidence type="ECO:0000313" key="3">
    <source>
        <dbReference type="Proteomes" id="UP000015106"/>
    </source>
</evidence>
<dbReference type="Proteomes" id="UP000015106">
    <property type="component" value="Chromosome 2"/>
</dbReference>
<dbReference type="AlphaFoldDB" id="A0A8R7PE67"/>
<reference evidence="2" key="2">
    <citation type="submission" date="2018-03" db="EMBL/GenBank/DDBJ databases">
        <title>The Triticum urartu genome reveals the dynamic nature of wheat genome evolution.</title>
        <authorList>
            <person name="Ling H."/>
            <person name="Ma B."/>
            <person name="Shi X."/>
            <person name="Liu H."/>
            <person name="Dong L."/>
            <person name="Sun H."/>
            <person name="Cao Y."/>
            <person name="Gao Q."/>
            <person name="Zheng S."/>
            <person name="Li Y."/>
            <person name="Yu Y."/>
            <person name="Du H."/>
            <person name="Qi M."/>
            <person name="Li Y."/>
            <person name="Yu H."/>
            <person name="Cui Y."/>
            <person name="Wang N."/>
            <person name="Chen C."/>
            <person name="Wu H."/>
            <person name="Zhao Y."/>
            <person name="Zhang J."/>
            <person name="Li Y."/>
            <person name="Zhou W."/>
            <person name="Zhang B."/>
            <person name="Hu W."/>
            <person name="Eijk M."/>
            <person name="Tang J."/>
            <person name="Witsenboer H."/>
            <person name="Zhao S."/>
            <person name="Li Z."/>
            <person name="Zhang A."/>
            <person name="Wang D."/>
            <person name="Liang C."/>
        </authorList>
    </citation>
    <scope>NUCLEOTIDE SEQUENCE [LARGE SCALE GENOMIC DNA]</scope>
    <source>
        <strain evidence="2">cv. G1812</strain>
    </source>
</reference>
<dbReference type="Gramene" id="TuG1812G0200002823.01.T02">
    <property type="protein sequence ID" value="TuG1812G0200002823.01.T02"/>
    <property type="gene ID" value="TuG1812G0200002823.01"/>
</dbReference>
<protein>
    <submittedName>
        <fullName evidence="2">Uncharacterized protein</fullName>
    </submittedName>
</protein>
<evidence type="ECO:0000313" key="2">
    <source>
        <dbReference type="EnsemblPlants" id="TuG1812G0200002823.01.T02"/>
    </source>
</evidence>
<feature type="compositionally biased region" description="Basic and acidic residues" evidence="1">
    <location>
        <begin position="56"/>
        <end position="65"/>
    </location>
</feature>